<proteinExistence type="inferred from homology"/>
<evidence type="ECO:0000259" key="2">
    <source>
        <dbReference type="PROSITE" id="PS52035"/>
    </source>
</evidence>
<sequence>MKNTLLKKLFRNEAYHQIKFEKITGRYVANSSLKLVRDEFENDFKIDALGKSVLDRPIYRFKIGSGKIKILVWSQMHGNESTTTKAVFDLFNCFKLNANDSEISAILKNCSIFVIPILNPDGAEAYTRVNANSIDLNRDLQELSQPESYLLKRLYDEFQPDFCLNLHDQRTIFSAGNQPKPATLSFLTPAKDKERSIDKNRMQSMGVISGIVKDLAEYLPESIGRYDDAFNINCAGDTFQNLGTPTILFEAGHFPGDYEREKTRKQVYRALLSCLYQISHEELGTADYKAYFEIPENEKLFNDIIIRRAMLNGKVVDISIQFKEVLKNNKIHFQPVVDKIAPEISNYGHREIDAEENIIKLEDNAEILENVIVNKIILNDEDLEFKYG</sequence>
<dbReference type="SUPFAM" id="SSF53187">
    <property type="entry name" value="Zn-dependent exopeptidases"/>
    <property type="match status" value="1"/>
</dbReference>
<dbReference type="Proteomes" id="UP001139414">
    <property type="component" value="Unassembled WGS sequence"/>
</dbReference>
<keyword evidence="4" id="KW-1185">Reference proteome</keyword>
<dbReference type="Pfam" id="PF00246">
    <property type="entry name" value="Peptidase_M14"/>
    <property type="match status" value="1"/>
</dbReference>
<gene>
    <name evidence="3" type="ORF">LGQ90_02140</name>
</gene>
<comment type="similarity">
    <text evidence="1">Belongs to the peptidase M14 family.</text>
</comment>
<dbReference type="AlphaFoldDB" id="A0A9X1RW07"/>
<comment type="caution">
    <text evidence="3">The sequence shown here is derived from an EMBL/GenBank/DDBJ whole genome shotgun (WGS) entry which is preliminary data.</text>
</comment>
<feature type="domain" description="Peptidase M14" evidence="2">
    <location>
        <begin position="22"/>
        <end position="278"/>
    </location>
</feature>
<feature type="active site" description="Proton donor/acceptor" evidence="1">
    <location>
        <position position="250"/>
    </location>
</feature>
<evidence type="ECO:0000256" key="1">
    <source>
        <dbReference type="PROSITE-ProRule" id="PRU01379"/>
    </source>
</evidence>
<dbReference type="PROSITE" id="PS52035">
    <property type="entry name" value="PEPTIDASE_M14"/>
    <property type="match status" value="1"/>
</dbReference>
<protein>
    <submittedName>
        <fullName evidence="3">M14 family metallopeptidase</fullName>
    </submittedName>
</protein>
<dbReference type="Gene3D" id="3.40.630.10">
    <property type="entry name" value="Zn peptidases"/>
    <property type="match status" value="1"/>
</dbReference>
<dbReference type="GO" id="GO:0008270">
    <property type="term" value="F:zinc ion binding"/>
    <property type="evidence" value="ECO:0007669"/>
    <property type="project" value="InterPro"/>
</dbReference>
<dbReference type="EMBL" id="JAJBZG010000001">
    <property type="protein sequence ID" value="MCB7480052.1"/>
    <property type="molecule type" value="Genomic_DNA"/>
</dbReference>
<dbReference type="InterPro" id="IPR000834">
    <property type="entry name" value="Peptidase_M14"/>
</dbReference>
<accession>A0A9X1RW07</accession>
<dbReference type="RefSeq" id="WP_229337651.1">
    <property type="nucleotide sequence ID" value="NZ_JAJBZG010000001.1"/>
</dbReference>
<dbReference type="GO" id="GO:0006508">
    <property type="term" value="P:proteolysis"/>
    <property type="evidence" value="ECO:0007669"/>
    <property type="project" value="InterPro"/>
</dbReference>
<dbReference type="GO" id="GO:0004181">
    <property type="term" value="F:metallocarboxypeptidase activity"/>
    <property type="evidence" value="ECO:0007669"/>
    <property type="project" value="InterPro"/>
</dbReference>
<name>A0A9X1RW07_9FLAO</name>
<evidence type="ECO:0000313" key="4">
    <source>
        <dbReference type="Proteomes" id="UP001139414"/>
    </source>
</evidence>
<dbReference type="CDD" id="cd06239">
    <property type="entry name" value="M14-like"/>
    <property type="match status" value="1"/>
</dbReference>
<evidence type="ECO:0000313" key="3">
    <source>
        <dbReference type="EMBL" id="MCB7480052.1"/>
    </source>
</evidence>
<reference evidence="3" key="1">
    <citation type="submission" date="2021-10" db="EMBL/GenBank/DDBJ databases">
        <title>Gramella sp. ASW11-100T, isolated from marine sediment.</title>
        <authorList>
            <person name="Xia C."/>
        </authorList>
    </citation>
    <scope>NUCLEOTIDE SEQUENCE</scope>
    <source>
        <strain evidence="3">ASW11-100</strain>
    </source>
</reference>
<organism evidence="3 4">
    <name type="scientific">Christiangramia sediminis</name>
    <dbReference type="NCBI Taxonomy" id="2881336"/>
    <lineage>
        <taxon>Bacteria</taxon>
        <taxon>Pseudomonadati</taxon>
        <taxon>Bacteroidota</taxon>
        <taxon>Flavobacteriia</taxon>
        <taxon>Flavobacteriales</taxon>
        <taxon>Flavobacteriaceae</taxon>
        <taxon>Christiangramia</taxon>
    </lineage>
</organism>